<feature type="transmembrane region" description="Helical" evidence="3">
    <location>
        <begin position="139"/>
        <end position="161"/>
    </location>
</feature>
<reference evidence="5" key="1">
    <citation type="submission" date="2020-04" db="EMBL/GenBank/DDBJ databases">
        <authorList>
            <person name="Neveu A P."/>
        </authorList>
    </citation>
    <scope>NUCLEOTIDE SEQUENCE</scope>
    <source>
        <tissue evidence="5">Whole embryo</tissue>
    </source>
</reference>
<evidence type="ECO:0000313" key="5">
    <source>
        <dbReference type="EMBL" id="CAB3221004.1"/>
    </source>
</evidence>
<keyword evidence="2" id="KW-0560">Oxidoreductase</keyword>
<sequence length="163" mass="17717">MQQEMFGPILLVMSVANIDEAISTINKLEKPLCLYAFSSNSHNIDKLLCSTSSGGVNINDVTMHYTLESLPFGGIGNSGIGNYHGKFGFNTFTHKRAVLHDGTPEALMKVRYAPYSESKLSQSKFLVNKSEKSTGIVGWLKSILGMSILGVVLAYGLHLIFGV</sequence>
<comment type="similarity">
    <text evidence="1">Belongs to the aldehyde dehydrogenase family.</text>
</comment>
<evidence type="ECO:0000256" key="3">
    <source>
        <dbReference type="SAM" id="Phobius"/>
    </source>
</evidence>
<dbReference type="Gene3D" id="3.40.309.10">
    <property type="entry name" value="Aldehyde Dehydrogenase, Chain A, domain 2"/>
    <property type="match status" value="1"/>
</dbReference>
<protein>
    <submittedName>
        <fullName evidence="5">Aldehyde dehydrogenase, dimeric NADP-preferring-like</fullName>
    </submittedName>
</protein>
<evidence type="ECO:0000259" key="4">
    <source>
        <dbReference type="Pfam" id="PF00171"/>
    </source>
</evidence>
<dbReference type="GO" id="GO:0006081">
    <property type="term" value="P:aldehyde metabolic process"/>
    <property type="evidence" value="ECO:0007669"/>
    <property type="project" value="InterPro"/>
</dbReference>
<keyword evidence="3" id="KW-0472">Membrane</keyword>
<keyword evidence="3" id="KW-0812">Transmembrane</keyword>
<dbReference type="SUPFAM" id="SSF53720">
    <property type="entry name" value="ALDH-like"/>
    <property type="match status" value="1"/>
</dbReference>
<dbReference type="Gene3D" id="3.40.605.10">
    <property type="entry name" value="Aldehyde Dehydrogenase, Chain A, domain 1"/>
    <property type="match status" value="1"/>
</dbReference>
<dbReference type="PANTHER" id="PTHR43570">
    <property type="entry name" value="ALDEHYDE DEHYDROGENASE"/>
    <property type="match status" value="1"/>
</dbReference>
<dbReference type="PANTHER" id="PTHR43570:SF16">
    <property type="entry name" value="ALDEHYDE DEHYDROGENASE TYPE III, ISOFORM Q"/>
    <property type="match status" value="1"/>
</dbReference>
<name>A0A6F9D6E8_9ASCI</name>
<dbReference type="InterPro" id="IPR016162">
    <property type="entry name" value="Ald_DH_N"/>
</dbReference>
<dbReference type="InterPro" id="IPR016161">
    <property type="entry name" value="Ald_DH/histidinol_DH"/>
</dbReference>
<dbReference type="EMBL" id="LR782847">
    <property type="protein sequence ID" value="CAB3221004.1"/>
    <property type="molecule type" value="mRNA"/>
</dbReference>
<dbReference type="FunFam" id="3.40.309.10:FF:000034">
    <property type="entry name" value="Aldehyde dehydrogenase, dimeric NADP-preferring"/>
    <property type="match status" value="1"/>
</dbReference>
<dbReference type="GO" id="GO:0004029">
    <property type="term" value="F:aldehyde dehydrogenase (NAD+) activity"/>
    <property type="evidence" value="ECO:0007669"/>
    <property type="project" value="TreeGrafter"/>
</dbReference>
<accession>A0A6F9D6E8</accession>
<organism evidence="5">
    <name type="scientific">Phallusia mammillata</name>
    <dbReference type="NCBI Taxonomy" id="59560"/>
    <lineage>
        <taxon>Eukaryota</taxon>
        <taxon>Metazoa</taxon>
        <taxon>Chordata</taxon>
        <taxon>Tunicata</taxon>
        <taxon>Ascidiacea</taxon>
        <taxon>Phlebobranchia</taxon>
        <taxon>Ascidiidae</taxon>
        <taxon>Phallusia</taxon>
    </lineage>
</organism>
<keyword evidence="3" id="KW-1133">Transmembrane helix</keyword>
<feature type="domain" description="Aldehyde dehydrogenase" evidence="4">
    <location>
        <begin position="1"/>
        <end position="98"/>
    </location>
</feature>
<dbReference type="InterPro" id="IPR016163">
    <property type="entry name" value="Ald_DH_C"/>
</dbReference>
<evidence type="ECO:0000256" key="1">
    <source>
        <dbReference type="ARBA" id="ARBA00009986"/>
    </source>
</evidence>
<dbReference type="InterPro" id="IPR015590">
    <property type="entry name" value="Aldehyde_DH_dom"/>
</dbReference>
<evidence type="ECO:0000256" key="2">
    <source>
        <dbReference type="ARBA" id="ARBA00023002"/>
    </source>
</evidence>
<dbReference type="InterPro" id="IPR012394">
    <property type="entry name" value="Aldehyde_DH_NAD(P)"/>
</dbReference>
<gene>
    <name evidence="5" type="primary">Aldh3a1-001</name>
</gene>
<dbReference type="GO" id="GO:0005737">
    <property type="term" value="C:cytoplasm"/>
    <property type="evidence" value="ECO:0007669"/>
    <property type="project" value="TreeGrafter"/>
</dbReference>
<dbReference type="Pfam" id="PF00171">
    <property type="entry name" value="Aldedh"/>
    <property type="match status" value="1"/>
</dbReference>
<proteinExistence type="evidence at transcript level"/>
<dbReference type="AlphaFoldDB" id="A0A6F9D6E8"/>